<dbReference type="SUPFAM" id="SSF56112">
    <property type="entry name" value="Protein kinase-like (PK-like)"/>
    <property type="match status" value="1"/>
</dbReference>
<proteinExistence type="predicted"/>
<evidence type="ECO:0000313" key="3">
    <source>
        <dbReference type="Proteomes" id="UP000598146"/>
    </source>
</evidence>
<protein>
    <submittedName>
        <fullName evidence="2">Phosphotransferase family protein</fullName>
    </submittedName>
</protein>
<comment type="caution">
    <text evidence="2">The sequence shown here is derived from an EMBL/GenBank/DDBJ whole genome shotgun (WGS) entry which is preliminary data.</text>
</comment>
<dbReference type="InterPro" id="IPR041726">
    <property type="entry name" value="ACAD10_11_N"/>
</dbReference>
<gene>
    <name evidence="2" type="ORF">I4J89_43630</name>
</gene>
<sequence>MTAPVRAEDAFDVAAVAAWLGIDVPEVRQFSGGASNLTYLLGDDLILRRPPAGTKAKSAHDMGREYRIQSGLAPVFRYVPEMVAYCDDESVIGSEFYVMKRVDGHIPRKELGLDLPPDKVRQLCTGVLDLLVDLHSVDPAAAGLADLGKGAGYVSRQVDGWSRRYRAARTRNVGSFETVMAWLRDNQPADRGTCLIHNDFRFDNIVLDPGEARPVALLDWEMATLGDPLMDLGGALAYWVQADDGRLFRAFRRQPTHTPGMLTRREVVDYYCTRRGIDLSDRQWAFYEVFGLFRLAVIVQQIYYRYHHRQTRNPAFRHFWVASLMLEARCRRIIRRAGR</sequence>
<dbReference type="CDD" id="cd05154">
    <property type="entry name" value="ACAD10_11_N-like"/>
    <property type="match status" value="1"/>
</dbReference>
<dbReference type="InterPro" id="IPR002575">
    <property type="entry name" value="Aminoglycoside_PTrfase"/>
</dbReference>
<keyword evidence="3" id="KW-1185">Reference proteome</keyword>
<evidence type="ECO:0000259" key="1">
    <source>
        <dbReference type="Pfam" id="PF01636"/>
    </source>
</evidence>
<feature type="domain" description="Aminoglycoside phosphotransferase" evidence="1">
    <location>
        <begin position="26"/>
        <end position="259"/>
    </location>
</feature>
<dbReference type="Gene3D" id="3.90.1200.10">
    <property type="match status" value="1"/>
</dbReference>
<dbReference type="RefSeq" id="WP_196420114.1">
    <property type="nucleotide sequence ID" value="NZ_JADQTO010000037.1"/>
</dbReference>
<dbReference type="PANTHER" id="PTHR47829:SF1">
    <property type="entry name" value="HAD FAMILY PHOSPHATASE"/>
    <property type="match status" value="1"/>
</dbReference>
<dbReference type="EMBL" id="JADQTO010000037">
    <property type="protein sequence ID" value="MBG0568339.1"/>
    <property type="molecule type" value="Genomic_DNA"/>
</dbReference>
<evidence type="ECO:0000313" key="2">
    <source>
        <dbReference type="EMBL" id="MBG0568339.1"/>
    </source>
</evidence>
<dbReference type="Gene3D" id="3.30.200.20">
    <property type="entry name" value="Phosphorylase Kinase, domain 1"/>
    <property type="match status" value="1"/>
</dbReference>
<dbReference type="InterPro" id="IPR011009">
    <property type="entry name" value="Kinase-like_dom_sf"/>
</dbReference>
<dbReference type="AlphaFoldDB" id="A0A931CGR9"/>
<dbReference type="Proteomes" id="UP000598146">
    <property type="component" value="Unassembled WGS sequence"/>
</dbReference>
<dbReference type="InterPro" id="IPR052898">
    <property type="entry name" value="ACAD10-like"/>
</dbReference>
<reference evidence="2" key="1">
    <citation type="submission" date="2020-11" db="EMBL/GenBank/DDBJ databases">
        <title>Isolation and identification of active actinomycetes.</title>
        <authorList>
            <person name="Sun X."/>
        </authorList>
    </citation>
    <scope>NUCLEOTIDE SEQUENCE</scope>
    <source>
        <strain evidence="2">NEAU-A11</strain>
    </source>
</reference>
<organism evidence="2 3">
    <name type="scientific">Actinoplanes aureus</name>
    <dbReference type="NCBI Taxonomy" id="2792083"/>
    <lineage>
        <taxon>Bacteria</taxon>
        <taxon>Bacillati</taxon>
        <taxon>Actinomycetota</taxon>
        <taxon>Actinomycetes</taxon>
        <taxon>Micromonosporales</taxon>
        <taxon>Micromonosporaceae</taxon>
        <taxon>Actinoplanes</taxon>
    </lineage>
</organism>
<name>A0A931CGR9_9ACTN</name>
<accession>A0A931CGR9</accession>
<dbReference type="Pfam" id="PF01636">
    <property type="entry name" value="APH"/>
    <property type="match status" value="1"/>
</dbReference>
<dbReference type="PANTHER" id="PTHR47829">
    <property type="entry name" value="HYDROLASE, PUTATIVE (AFU_ORTHOLOGUE AFUA_1G12880)-RELATED"/>
    <property type="match status" value="1"/>
</dbReference>